<evidence type="ECO:0000313" key="2">
    <source>
        <dbReference type="EMBL" id="KIG16269.1"/>
    </source>
</evidence>
<evidence type="ECO:0000256" key="1">
    <source>
        <dbReference type="SAM" id="Phobius"/>
    </source>
</evidence>
<proteinExistence type="predicted"/>
<name>A0A0C1ZF59_9BACT</name>
<sequence length="77" mass="8214">MVYVFGASLLGPVVIPVLPIFFLGGLSIITETYRWAHADIACDECRKLIVMDGELLVPVGSVPAQVIVHEPSHGIAA</sequence>
<evidence type="ECO:0000313" key="3">
    <source>
        <dbReference type="Proteomes" id="UP000031599"/>
    </source>
</evidence>
<dbReference type="Proteomes" id="UP000031599">
    <property type="component" value="Unassembled WGS sequence"/>
</dbReference>
<dbReference type="EMBL" id="JMCC02000040">
    <property type="protein sequence ID" value="KIG16269.1"/>
    <property type="molecule type" value="Genomic_DNA"/>
</dbReference>
<protein>
    <submittedName>
        <fullName evidence="2">Uncharacterized protein</fullName>
    </submittedName>
</protein>
<keyword evidence="1" id="KW-1133">Transmembrane helix</keyword>
<comment type="caution">
    <text evidence="2">The sequence shown here is derived from an EMBL/GenBank/DDBJ whole genome shotgun (WGS) entry which is preliminary data.</text>
</comment>
<organism evidence="2 3">
    <name type="scientific">Enhygromyxa salina</name>
    <dbReference type="NCBI Taxonomy" id="215803"/>
    <lineage>
        <taxon>Bacteria</taxon>
        <taxon>Pseudomonadati</taxon>
        <taxon>Myxococcota</taxon>
        <taxon>Polyangia</taxon>
        <taxon>Nannocystales</taxon>
        <taxon>Nannocystaceae</taxon>
        <taxon>Enhygromyxa</taxon>
    </lineage>
</organism>
<accession>A0A0C1ZF59</accession>
<keyword evidence="1" id="KW-0812">Transmembrane</keyword>
<feature type="transmembrane region" description="Helical" evidence="1">
    <location>
        <begin position="6"/>
        <end position="29"/>
    </location>
</feature>
<keyword evidence="1" id="KW-0472">Membrane</keyword>
<reference evidence="2 3" key="1">
    <citation type="submission" date="2014-12" db="EMBL/GenBank/DDBJ databases">
        <title>Genome assembly of Enhygromyxa salina DSM 15201.</title>
        <authorList>
            <person name="Sharma G."/>
            <person name="Subramanian S."/>
        </authorList>
    </citation>
    <scope>NUCLEOTIDE SEQUENCE [LARGE SCALE GENOMIC DNA]</scope>
    <source>
        <strain evidence="2 3">DSM 15201</strain>
    </source>
</reference>
<gene>
    <name evidence="2" type="ORF">DB30_04729</name>
</gene>
<dbReference type="AlphaFoldDB" id="A0A0C1ZF59"/>